<keyword evidence="3 6" id="KW-0368">Histidine biosynthesis</keyword>
<organism evidence="7 8">
    <name type="scientific">Wujia chipingensis</name>
    <dbReference type="NCBI Taxonomy" id="2763670"/>
    <lineage>
        <taxon>Bacteria</taxon>
        <taxon>Bacillati</taxon>
        <taxon>Bacillota</taxon>
        <taxon>Clostridia</taxon>
        <taxon>Lachnospirales</taxon>
        <taxon>Lachnospiraceae</taxon>
        <taxon>Wujia</taxon>
    </lineage>
</organism>
<dbReference type="GO" id="GO:0003949">
    <property type="term" value="F:1-(5-phosphoribosyl)-5-[(5-phosphoribosylamino)methylideneamino]imidazole-4-carboxamide isomerase activity"/>
    <property type="evidence" value="ECO:0007669"/>
    <property type="project" value="InterPro"/>
</dbReference>
<dbReference type="RefSeq" id="WP_118671131.1">
    <property type="nucleotide sequence ID" value="NZ_CP060632.1"/>
</dbReference>
<accession>A0A7G9FM89</accession>
<dbReference type="GO" id="GO:0000105">
    <property type="term" value="P:L-histidine biosynthetic process"/>
    <property type="evidence" value="ECO:0007669"/>
    <property type="project" value="UniProtKB-KW"/>
</dbReference>
<dbReference type="GO" id="GO:0000162">
    <property type="term" value="P:L-tryptophan biosynthetic process"/>
    <property type="evidence" value="ECO:0007669"/>
    <property type="project" value="TreeGrafter"/>
</dbReference>
<dbReference type="EMBL" id="CP060632">
    <property type="protein sequence ID" value="QNL99670.1"/>
    <property type="molecule type" value="Genomic_DNA"/>
</dbReference>
<gene>
    <name evidence="7" type="primary">hisA</name>
    <name evidence="7" type="ORF">H9Q76_13340</name>
</gene>
<evidence type="ECO:0000256" key="5">
    <source>
        <dbReference type="ARBA" id="ARBA00029440"/>
    </source>
</evidence>
<dbReference type="Gene3D" id="3.20.20.70">
    <property type="entry name" value="Aldolase class I"/>
    <property type="match status" value="1"/>
</dbReference>
<dbReference type="InterPro" id="IPR006062">
    <property type="entry name" value="His_biosynth"/>
</dbReference>
<dbReference type="InterPro" id="IPR013785">
    <property type="entry name" value="Aldolase_TIM"/>
</dbReference>
<keyword evidence="2 6" id="KW-0028">Amino-acid biosynthesis</keyword>
<dbReference type="NCBIfam" id="TIGR02129">
    <property type="entry name" value="hisA_euk"/>
    <property type="match status" value="1"/>
</dbReference>
<dbReference type="Proteomes" id="UP000515819">
    <property type="component" value="Chromosome"/>
</dbReference>
<evidence type="ECO:0000313" key="8">
    <source>
        <dbReference type="Proteomes" id="UP000515819"/>
    </source>
</evidence>
<proteinExistence type="inferred from homology"/>
<evidence type="ECO:0000313" key="7">
    <source>
        <dbReference type="EMBL" id="QNL99670.1"/>
    </source>
</evidence>
<comment type="similarity">
    <text evidence="1 6">Belongs to the HisA/HisF family.</text>
</comment>
<dbReference type="GO" id="GO:0005737">
    <property type="term" value="C:cytoplasm"/>
    <property type="evidence" value="ECO:0007669"/>
    <property type="project" value="TreeGrafter"/>
</dbReference>
<dbReference type="AlphaFoldDB" id="A0A7G9FM89"/>
<dbReference type="InterPro" id="IPR044524">
    <property type="entry name" value="Isoase_HisA-like"/>
</dbReference>
<evidence type="ECO:0000256" key="6">
    <source>
        <dbReference type="RuleBase" id="RU003657"/>
    </source>
</evidence>
<evidence type="ECO:0000256" key="4">
    <source>
        <dbReference type="ARBA" id="ARBA00023235"/>
    </source>
</evidence>
<keyword evidence="4 7" id="KW-0413">Isomerase</keyword>
<dbReference type="InterPro" id="IPR011858">
    <property type="entry name" value="His6/HISN3"/>
</dbReference>
<comment type="pathway">
    <text evidence="5">Amino-acid biosynthesis.</text>
</comment>
<dbReference type="PANTHER" id="PTHR43090">
    <property type="entry name" value="1-(5-PHOSPHORIBOSYL)-5-[(5-PHOSPHORIBOSYLAMINO)METHYLIDENEAMINO] IMIDAZOLE-4-CARBOXAMIDE ISOMERASE"/>
    <property type="match status" value="1"/>
</dbReference>
<evidence type="ECO:0000256" key="1">
    <source>
        <dbReference type="ARBA" id="ARBA00009667"/>
    </source>
</evidence>
<evidence type="ECO:0000256" key="2">
    <source>
        <dbReference type="ARBA" id="ARBA00022605"/>
    </source>
</evidence>
<dbReference type="InterPro" id="IPR011060">
    <property type="entry name" value="RibuloseP-bd_barrel"/>
</dbReference>
<dbReference type="PANTHER" id="PTHR43090:SF2">
    <property type="entry name" value="1-(5-PHOSPHORIBOSYL)-5-[(5-PHOSPHORIBOSYLAMINO)METHYLIDENEAMINO] IMIDAZOLE-4-CARBOXAMIDE ISOMERASE"/>
    <property type="match status" value="1"/>
</dbReference>
<sequence length="257" mass="28274">MRFRPCIDIHNGAVKQIVGGSLKDEADFAKDNFVSELKADFYADLYRRSGLVGGHIILLNPAGSTYYEADLEQAKLALAAYPQGLQIGGGINADNAEQFLDMGARQVIVTSYVFKDGRINYENLKRLSSLIGAEHLVLDLSCRKKDGRYYIVTDRWQKFTEEVVTPETLDKLAEYCSEYLIHAVDVEGKAAGIETELATMLGTWGKQPMTYAGGVGSFDDLESLKQCGQDRIDVTVGSALDIFGGALPYDEVVKFCS</sequence>
<dbReference type="SUPFAM" id="SSF51366">
    <property type="entry name" value="Ribulose-phoshate binding barrel"/>
    <property type="match status" value="1"/>
</dbReference>
<evidence type="ECO:0000256" key="3">
    <source>
        <dbReference type="ARBA" id="ARBA00023102"/>
    </source>
</evidence>
<keyword evidence="8" id="KW-1185">Reference proteome</keyword>
<dbReference type="CDD" id="cd04723">
    <property type="entry name" value="HisA_HisF"/>
    <property type="match status" value="1"/>
</dbReference>
<protein>
    <submittedName>
        <fullName evidence="7">Phosphoribosylformimino-5-aminoimidazole carboxamide ribotide isomerase</fullName>
    </submittedName>
</protein>
<name>A0A7G9FM89_9FIRM</name>
<reference evidence="7 8" key="1">
    <citation type="submission" date="2020-08" db="EMBL/GenBank/DDBJ databases">
        <authorList>
            <person name="Liu C."/>
            <person name="Sun Q."/>
        </authorList>
    </citation>
    <scope>NUCLEOTIDE SEQUENCE [LARGE SCALE GENOMIC DNA]</scope>
    <source>
        <strain evidence="7 8">NSJ-4</strain>
    </source>
</reference>
<dbReference type="KEGG" id="wcp:H9Q76_13340"/>
<dbReference type="Pfam" id="PF00977">
    <property type="entry name" value="His_biosynth"/>
    <property type="match status" value="1"/>
</dbReference>